<dbReference type="PRINTS" id="PR00455">
    <property type="entry name" value="HTHTETR"/>
</dbReference>
<gene>
    <name evidence="7" type="ORF">FCK90_05190</name>
</gene>
<dbReference type="GO" id="GO:0000976">
    <property type="term" value="F:transcription cis-regulatory region binding"/>
    <property type="evidence" value="ECO:0007669"/>
    <property type="project" value="TreeGrafter"/>
</dbReference>
<evidence type="ECO:0000313" key="8">
    <source>
        <dbReference type="Proteomes" id="UP000325957"/>
    </source>
</evidence>
<evidence type="ECO:0000256" key="3">
    <source>
        <dbReference type="ARBA" id="ARBA00023163"/>
    </source>
</evidence>
<dbReference type="PROSITE" id="PS50977">
    <property type="entry name" value="HTH_TETR_2"/>
    <property type="match status" value="1"/>
</dbReference>
<dbReference type="PANTHER" id="PTHR30055">
    <property type="entry name" value="HTH-TYPE TRANSCRIPTIONAL REGULATOR RUTR"/>
    <property type="match status" value="1"/>
</dbReference>
<dbReference type="GO" id="GO:0003700">
    <property type="term" value="F:DNA-binding transcription factor activity"/>
    <property type="evidence" value="ECO:0007669"/>
    <property type="project" value="TreeGrafter"/>
</dbReference>
<dbReference type="InterPro" id="IPR009057">
    <property type="entry name" value="Homeodomain-like_sf"/>
</dbReference>
<dbReference type="InterPro" id="IPR001647">
    <property type="entry name" value="HTH_TetR"/>
</dbReference>
<evidence type="ECO:0000259" key="6">
    <source>
        <dbReference type="PROSITE" id="PS50977"/>
    </source>
</evidence>
<dbReference type="PANTHER" id="PTHR30055:SF234">
    <property type="entry name" value="HTH-TYPE TRANSCRIPTIONAL REGULATOR BETI"/>
    <property type="match status" value="1"/>
</dbReference>
<accession>A0A5J5KZC8</accession>
<feature type="DNA-binding region" description="H-T-H motif" evidence="4">
    <location>
        <begin position="101"/>
        <end position="120"/>
    </location>
</feature>
<evidence type="ECO:0000313" key="7">
    <source>
        <dbReference type="EMBL" id="KAA9394922.1"/>
    </source>
</evidence>
<dbReference type="InterPro" id="IPR050109">
    <property type="entry name" value="HTH-type_TetR-like_transc_reg"/>
</dbReference>
<dbReference type="OrthoDB" id="8688418at2"/>
<sequence>MAGKLTPRAPAQEPDVPSVSRRCRTGPTLLRKKLHFVQLPGYVFLMKLSTMTPPGAAASLGPLTPLTPPTDKREALKWRNRRAIVQAAAQLARERGLEGFTVKDLAAEAGVSRRTVFNHFARTEDAVLGAFVDSVASLYGVVEEALAGQRFTDLPQALEGFIRAARQMDVIGTVCQAIVPFHPPNCRGGLYSHEQFELLAVQATNAVTRKIVELLQEKVDGADPFLVRLMGESLNTAVCVSAQHWFETTHGELTDQTRGLWDELLGQAVRGVQVGFGRPSSSFG</sequence>
<evidence type="ECO:0000256" key="1">
    <source>
        <dbReference type="ARBA" id="ARBA00023015"/>
    </source>
</evidence>
<dbReference type="Pfam" id="PF00440">
    <property type="entry name" value="TetR_N"/>
    <property type="match status" value="1"/>
</dbReference>
<comment type="caution">
    <text evidence="7">The sequence shown here is derived from an EMBL/GenBank/DDBJ whole genome shotgun (WGS) entry which is preliminary data.</text>
</comment>
<dbReference type="EMBL" id="SZWF01000004">
    <property type="protein sequence ID" value="KAA9394922.1"/>
    <property type="molecule type" value="Genomic_DNA"/>
</dbReference>
<feature type="region of interest" description="Disordered" evidence="5">
    <location>
        <begin position="1"/>
        <end position="23"/>
    </location>
</feature>
<feature type="domain" description="HTH tetR-type" evidence="6">
    <location>
        <begin position="78"/>
        <end position="138"/>
    </location>
</feature>
<keyword evidence="3" id="KW-0804">Transcription</keyword>
<keyword evidence="1" id="KW-0805">Transcription regulation</keyword>
<reference evidence="7 8" key="1">
    <citation type="submission" date="2019-05" db="EMBL/GenBank/DDBJ databases">
        <title>Kocuria coralli sp. nov., a novel actinobacterium isolated from coral reef seawater.</title>
        <authorList>
            <person name="Li J."/>
        </authorList>
    </citation>
    <scope>NUCLEOTIDE SEQUENCE [LARGE SCALE GENOMIC DNA]</scope>
    <source>
        <strain evidence="7 8">SCSIO 13007</strain>
    </source>
</reference>
<keyword evidence="2 4" id="KW-0238">DNA-binding</keyword>
<dbReference type="SUPFAM" id="SSF46689">
    <property type="entry name" value="Homeodomain-like"/>
    <property type="match status" value="1"/>
</dbReference>
<organism evidence="7 8">
    <name type="scientific">Kocuria coralli</name>
    <dbReference type="NCBI Taxonomy" id="1461025"/>
    <lineage>
        <taxon>Bacteria</taxon>
        <taxon>Bacillati</taxon>
        <taxon>Actinomycetota</taxon>
        <taxon>Actinomycetes</taxon>
        <taxon>Micrococcales</taxon>
        <taxon>Micrococcaceae</taxon>
        <taxon>Kocuria</taxon>
    </lineage>
</organism>
<dbReference type="AlphaFoldDB" id="A0A5J5KZC8"/>
<dbReference type="Proteomes" id="UP000325957">
    <property type="component" value="Unassembled WGS sequence"/>
</dbReference>
<evidence type="ECO:0000256" key="4">
    <source>
        <dbReference type="PROSITE-ProRule" id="PRU00335"/>
    </source>
</evidence>
<dbReference type="Gene3D" id="1.10.357.10">
    <property type="entry name" value="Tetracycline Repressor, domain 2"/>
    <property type="match status" value="1"/>
</dbReference>
<proteinExistence type="predicted"/>
<evidence type="ECO:0000256" key="5">
    <source>
        <dbReference type="SAM" id="MobiDB-lite"/>
    </source>
</evidence>
<protein>
    <submittedName>
        <fullName evidence="7">TetR/AcrR family transcriptional regulator</fullName>
    </submittedName>
</protein>
<name>A0A5J5KZC8_9MICC</name>
<keyword evidence="8" id="KW-1185">Reference proteome</keyword>
<evidence type="ECO:0000256" key="2">
    <source>
        <dbReference type="ARBA" id="ARBA00023125"/>
    </source>
</evidence>